<protein>
    <submittedName>
        <fullName evidence="1">Uncharacterized protein</fullName>
    </submittedName>
</protein>
<dbReference type="SUPFAM" id="SSF53335">
    <property type="entry name" value="S-adenosyl-L-methionine-dependent methyltransferases"/>
    <property type="match status" value="1"/>
</dbReference>
<sequence length="64" mass="7204">MNETKIETDQYTHHFAPETYSIVSMFSGCGGMDLGFRGNFTFLGKHYARLPFAIVWANEINVAA</sequence>
<proteinExistence type="predicted"/>
<dbReference type="EMBL" id="NQWI01000135">
    <property type="protein sequence ID" value="PDW01499.1"/>
    <property type="molecule type" value="Genomic_DNA"/>
</dbReference>
<dbReference type="PROSITE" id="PS51257">
    <property type="entry name" value="PROKAR_LIPOPROTEIN"/>
    <property type="match status" value="1"/>
</dbReference>
<evidence type="ECO:0000313" key="2">
    <source>
        <dbReference type="Proteomes" id="UP000220527"/>
    </source>
</evidence>
<comment type="caution">
    <text evidence="1">The sequence shown here is derived from an EMBL/GenBank/DDBJ whole genome shotgun (WGS) entry which is preliminary data.</text>
</comment>
<name>A0A2A6RF39_9CHLR</name>
<feature type="non-terminal residue" evidence="1">
    <location>
        <position position="64"/>
    </location>
</feature>
<dbReference type="InterPro" id="IPR029063">
    <property type="entry name" value="SAM-dependent_MTases_sf"/>
</dbReference>
<organism evidence="1 2">
    <name type="scientific">Candidatus Viridilinea mediisalina</name>
    <dbReference type="NCBI Taxonomy" id="2024553"/>
    <lineage>
        <taxon>Bacteria</taxon>
        <taxon>Bacillati</taxon>
        <taxon>Chloroflexota</taxon>
        <taxon>Chloroflexia</taxon>
        <taxon>Chloroflexales</taxon>
        <taxon>Chloroflexineae</taxon>
        <taxon>Oscillochloridaceae</taxon>
        <taxon>Candidatus Viridilinea</taxon>
    </lineage>
</organism>
<accession>A0A2A6RF39</accession>
<gene>
    <name evidence="1" type="ORF">CJ255_18830</name>
</gene>
<dbReference type="AlphaFoldDB" id="A0A2A6RF39"/>
<dbReference type="OrthoDB" id="9813719at2"/>
<evidence type="ECO:0000313" key="1">
    <source>
        <dbReference type="EMBL" id="PDW01499.1"/>
    </source>
</evidence>
<dbReference type="Proteomes" id="UP000220527">
    <property type="component" value="Unassembled WGS sequence"/>
</dbReference>
<dbReference type="Gene3D" id="3.40.50.150">
    <property type="entry name" value="Vaccinia Virus protein VP39"/>
    <property type="match status" value="1"/>
</dbReference>
<reference evidence="2" key="1">
    <citation type="submission" date="2017-08" db="EMBL/GenBank/DDBJ databases">
        <authorList>
            <person name="Grouzdev D.S."/>
            <person name="Gaisin V.A."/>
            <person name="Rysina M.S."/>
            <person name="Gorlenko V.M."/>
        </authorList>
    </citation>
    <scope>NUCLEOTIDE SEQUENCE [LARGE SCALE GENOMIC DNA]</scope>
    <source>
        <strain evidence="2">Kir15-3F</strain>
    </source>
</reference>
<keyword evidence="2" id="KW-1185">Reference proteome</keyword>